<keyword evidence="3" id="KW-1185">Reference proteome</keyword>
<reference evidence="1 3" key="1">
    <citation type="submission" date="2014-04" db="EMBL/GenBank/DDBJ databases">
        <authorList>
            <consortium name="DOE Joint Genome Institute"/>
            <person name="Kuo A."/>
            <person name="Kohler A."/>
            <person name="Costa M.D."/>
            <person name="Nagy L.G."/>
            <person name="Floudas D."/>
            <person name="Copeland A."/>
            <person name="Barry K.W."/>
            <person name="Cichocki N."/>
            <person name="Veneault-Fourrey C."/>
            <person name="LaButti K."/>
            <person name="Lindquist E.A."/>
            <person name="Lipzen A."/>
            <person name="Lundell T."/>
            <person name="Morin E."/>
            <person name="Murat C."/>
            <person name="Sun H."/>
            <person name="Tunlid A."/>
            <person name="Henrissat B."/>
            <person name="Grigoriev I.V."/>
            <person name="Hibbett D.S."/>
            <person name="Martin F."/>
            <person name="Nordberg H.P."/>
            <person name="Cantor M.N."/>
            <person name="Hua S.X."/>
        </authorList>
    </citation>
    <scope>NUCLEOTIDE SEQUENCE [LARGE SCALE GENOMIC DNA]</scope>
    <source>
        <strain evidence="1 3">Marx 270</strain>
    </source>
</reference>
<proteinExistence type="predicted"/>
<dbReference type="HOGENOM" id="CLU_3107401_0_0_1"/>
<gene>
    <name evidence="1" type="ORF">M404DRAFT_1004978</name>
    <name evidence="2" type="ORF">M404DRAFT_994676</name>
</gene>
<dbReference type="AlphaFoldDB" id="A0A0C3NUM2"/>
<dbReference type="EMBL" id="KN831950">
    <property type="protein sequence ID" value="KIO11012.1"/>
    <property type="molecule type" value="Genomic_DNA"/>
</dbReference>
<name>A0A0C3NUM2_PISTI</name>
<dbReference type="EMBL" id="KN832008">
    <property type="protein sequence ID" value="KIN99135.1"/>
    <property type="molecule type" value="Genomic_DNA"/>
</dbReference>
<reference evidence="1" key="3">
    <citation type="submission" date="2015-02" db="EMBL/GenBank/DDBJ databases">
        <title>Evolutionary Origins and Diversification of the Mycorrhizal Mutualists.</title>
        <authorList>
            <consortium name="DOE Joint Genome Institute"/>
            <consortium name="Mycorrhizal Genomics Consortium"/>
            <person name="Kohler A."/>
            <person name="Kuo A."/>
            <person name="Nagy L.G."/>
            <person name="Floudas D."/>
            <person name="Copeland A."/>
            <person name="Barry K.W."/>
            <person name="Cichocki N."/>
            <person name="Veneault-Fourrey C."/>
            <person name="LaButti K."/>
            <person name="Lindquist E.A."/>
            <person name="Lipzen A."/>
            <person name="Lundell T."/>
            <person name="Morin E."/>
            <person name="Murat C."/>
            <person name="Riley R."/>
            <person name="Ohm R."/>
            <person name="Sun H."/>
            <person name="Tunlid A."/>
            <person name="Henrissat B."/>
            <person name="Grigoriev I.V."/>
            <person name="Hibbett D.S."/>
            <person name="Martin F."/>
        </authorList>
    </citation>
    <scope>NUCLEOTIDE SEQUENCE</scope>
    <source>
        <strain evidence="1">Marx 270</strain>
    </source>
</reference>
<organism evidence="1 3">
    <name type="scientific">Pisolithus tinctorius Marx 270</name>
    <dbReference type="NCBI Taxonomy" id="870435"/>
    <lineage>
        <taxon>Eukaryota</taxon>
        <taxon>Fungi</taxon>
        <taxon>Dikarya</taxon>
        <taxon>Basidiomycota</taxon>
        <taxon>Agaricomycotina</taxon>
        <taxon>Agaricomycetes</taxon>
        <taxon>Agaricomycetidae</taxon>
        <taxon>Boletales</taxon>
        <taxon>Sclerodermatineae</taxon>
        <taxon>Pisolithaceae</taxon>
        <taxon>Pisolithus</taxon>
    </lineage>
</organism>
<dbReference type="Proteomes" id="UP000054217">
    <property type="component" value="Unassembled WGS sequence"/>
</dbReference>
<sequence length="51" mass="5985">MLRSGSNAQFHVNGRHRLMFPALNPLSLHWRRWTPVWRITATPKSMGTTRL</sequence>
<evidence type="ECO:0000313" key="3">
    <source>
        <dbReference type="Proteomes" id="UP000054217"/>
    </source>
</evidence>
<reference evidence="3" key="2">
    <citation type="submission" date="2015-01" db="EMBL/GenBank/DDBJ databases">
        <title>Evolutionary Origins and Diversification of the Mycorrhizal Mutualists.</title>
        <authorList>
            <consortium name="DOE Joint Genome Institute"/>
            <consortium name="Mycorrhizal Genomics Consortium"/>
            <person name="Kohler A."/>
            <person name="Kuo A."/>
            <person name="Nagy L.G."/>
            <person name="Floudas D."/>
            <person name="Copeland A."/>
            <person name="Barry K.W."/>
            <person name="Cichocki N."/>
            <person name="Veneault-Fourrey C."/>
            <person name="LaButti K."/>
            <person name="Lindquist E.A."/>
            <person name="Lipzen A."/>
            <person name="Lundell T."/>
            <person name="Morin E."/>
            <person name="Murat C."/>
            <person name="Riley R."/>
            <person name="Ohm R."/>
            <person name="Sun H."/>
            <person name="Tunlid A."/>
            <person name="Henrissat B."/>
            <person name="Grigoriev I.V."/>
            <person name="Hibbett D.S."/>
            <person name="Martin F."/>
        </authorList>
    </citation>
    <scope>NUCLEOTIDE SEQUENCE [LARGE SCALE GENOMIC DNA]</scope>
    <source>
        <strain evidence="3">Marx 270</strain>
    </source>
</reference>
<evidence type="ECO:0000313" key="2">
    <source>
        <dbReference type="EMBL" id="KIO11012.1"/>
    </source>
</evidence>
<evidence type="ECO:0000313" key="1">
    <source>
        <dbReference type="EMBL" id="KIN99135.1"/>
    </source>
</evidence>
<accession>A0A0C3NUM2</accession>
<protein>
    <submittedName>
        <fullName evidence="1">Uncharacterized protein</fullName>
    </submittedName>
</protein>